<evidence type="ECO:0000313" key="17">
    <source>
        <dbReference type="Proteomes" id="UP000695022"/>
    </source>
</evidence>
<evidence type="ECO:0000256" key="15">
    <source>
        <dbReference type="SAM" id="Phobius"/>
    </source>
</evidence>
<evidence type="ECO:0000313" key="18">
    <source>
        <dbReference type="RefSeq" id="XP_014668759.1"/>
    </source>
</evidence>
<dbReference type="RefSeq" id="XP_014668759.1">
    <property type="nucleotide sequence ID" value="XM_014813273.1"/>
</dbReference>
<accession>A0ABM1E988</accession>
<feature type="transmembrane region" description="Helical" evidence="15">
    <location>
        <begin position="200"/>
        <end position="221"/>
    </location>
</feature>
<proteinExistence type="inferred from homology"/>
<evidence type="ECO:0000256" key="9">
    <source>
        <dbReference type="ARBA" id="ARBA00022842"/>
    </source>
</evidence>
<comment type="catalytic activity">
    <reaction evidence="1">
        <text>ATP = 3',5'-cyclic AMP + diphosphate</text>
        <dbReference type="Rhea" id="RHEA:15389"/>
        <dbReference type="ChEBI" id="CHEBI:30616"/>
        <dbReference type="ChEBI" id="CHEBI:33019"/>
        <dbReference type="ChEBI" id="CHEBI:58165"/>
        <dbReference type="EC" id="4.6.1.1"/>
    </reaction>
</comment>
<evidence type="ECO:0000256" key="6">
    <source>
        <dbReference type="ARBA" id="ARBA00022723"/>
    </source>
</evidence>
<feature type="domain" description="Guanylate cyclase" evidence="16">
    <location>
        <begin position="341"/>
        <end position="468"/>
    </location>
</feature>
<dbReference type="Gene3D" id="3.30.70.1230">
    <property type="entry name" value="Nucleotide cyclase"/>
    <property type="match status" value="1"/>
</dbReference>
<name>A0ABM1E988_PRICU</name>
<evidence type="ECO:0000256" key="1">
    <source>
        <dbReference type="ARBA" id="ARBA00001593"/>
    </source>
</evidence>
<dbReference type="SUPFAM" id="SSF55073">
    <property type="entry name" value="Nucleotide cyclase"/>
    <property type="match status" value="1"/>
</dbReference>
<dbReference type="PANTHER" id="PTHR45627:SF8">
    <property type="entry name" value="ADENYLATE CYCLASE TYPE 9"/>
    <property type="match status" value="1"/>
</dbReference>
<evidence type="ECO:0000256" key="10">
    <source>
        <dbReference type="ARBA" id="ARBA00022989"/>
    </source>
</evidence>
<evidence type="ECO:0000256" key="8">
    <source>
        <dbReference type="ARBA" id="ARBA00022840"/>
    </source>
</evidence>
<evidence type="ECO:0000256" key="3">
    <source>
        <dbReference type="ARBA" id="ARBA00004141"/>
    </source>
</evidence>
<feature type="transmembrane region" description="Helical" evidence="15">
    <location>
        <begin position="145"/>
        <end position="167"/>
    </location>
</feature>
<evidence type="ECO:0000256" key="14">
    <source>
        <dbReference type="RuleBase" id="RU000405"/>
    </source>
</evidence>
<protein>
    <recommendedName>
        <fullName evidence="4">adenylate cyclase</fullName>
        <ecNumber evidence="4">4.6.1.1</ecNumber>
    </recommendedName>
</protein>
<keyword evidence="7" id="KW-0547">Nucleotide-binding</keyword>
<evidence type="ECO:0000256" key="7">
    <source>
        <dbReference type="ARBA" id="ARBA00022741"/>
    </source>
</evidence>
<dbReference type="InterPro" id="IPR029787">
    <property type="entry name" value="Nucleotide_cyclase"/>
</dbReference>
<dbReference type="EC" id="4.6.1.1" evidence="4"/>
<dbReference type="CDD" id="cd07302">
    <property type="entry name" value="CHD"/>
    <property type="match status" value="1"/>
</dbReference>
<reference evidence="18" key="1">
    <citation type="submission" date="2025-08" db="UniProtKB">
        <authorList>
            <consortium name="RefSeq"/>
        </authorList>
    </citation>
    <scope>IDENTIFICATION</scope>
</reference>
<keyword evidence="6" id="KW-0479">Metal-binding</keyword>
<sequence>MGTHEAAVAYRNDTEHNAVHVTIHDSPSKKRKKGATLLKPSAAKKSSWLPILFDRASGSWWNPKFDSKILESQHWNSAFPQAKRRFRYALFYIILSAVAWCVYFGVTSDHERDTQWIGIVIGSSLLAFITVGVLVFTYTRYYRRYYLYTSVCVVLLLCALSLGIRVPGDRPNIISSVGGFTIMLEILLLMYTVFPMPLHFCTLIGVFYSCLSEAMSVYVFADYSADVVVCTVLLHLCIHIIGIHIFIMSQVRTRSTFWKVCQSIVSRRELEIERQLKEKMIHSVMPPKVADDLMKSSGDDIILEVGKRRPSSPRNNKVSKAPSKPQLVFRPFNMHRMEDVSILFADIVGFTKMSSNKMAETLVGLLNDLFGRFDKLCEACGCEKISTLGDCYYCVAGCPEPIDDHAKCAVEMGLAMIKAIKQFDEDNNEEVNMRVGVHTGTVLCGIVGTRRFKFDVWSNDVTFANMMESSGKPGRVHISEVTYKYLDNMYEVEAGETQDGEFR</sequence>
<evidence type="ECO:0000256" key="12">
    <source>
        <dbReference type="ARBA" id="ARBA00023136"/>
    </source>
</evidence>
<keyword evidence="17" id="KW-1185">Reference proteome</keyword>
<evidence type="ECO:0000256" key="2">
    <source>
        <dbReference type="ARBA" id="ARBA00001946"/>
    </source>
</evidence>
<dbReference type="InterPro" id="IPR001054">
    <property type="entry name" value="A/G_cyclase"/>
</dbReference>
<dbReference type="InterPro" id="IPR018297">
    <property type="entry name" value="A/G_cyclase_CS"/>
</dbReference>
<evidence type="ECO:0000256" key="4">
    <source>
        <dbReference type="ARBA" id="ARBA00012201"/>
    </source>
</evidence>
<keyword evidence="8" id="KW-0067">ATP-binding</keyword>
<evidence type="ECO:0000256" key="11">
    <source>
        <dbReference type="ARBA" id="ARBA00022998"/>
    </source>
</evidence>
<dbReference type="PROSITE" id="PS50125">
    <property type="entry name" value="GUANYLATE_CYCLASE_2"/>
    <property type="match status" value="1"/>
</dbReference>
<feature type="transmembrane region" description="Helical" evidence="15">
    <location>
        <begin position="117"/>
        <end position="138"/>
    </location>
</feature>
<keyword evidence="12 15" id="KW-0472">Membrane</keyword>
<feature type="transmembrane region" description="Helical" evidence="15">
    <location>
        <begin position="173"/>
        <end position="193"/>
    </location>
</feature>
<dbReference type="SMART" id="SM00044">
    <property type="entry name" value="CYCc"/>
    <property type="match status" value="1"/>
</dbReference>
<organism evidence="17 18">
    <name type="scientific">Priapulus caudatus</name>
    <name type="common">Priapulid worm</name>
    <dbReference type="NCBI Taxonomy" id="37621"/>
    <lineage>
        <taxon>Eukaryota</taxon>
        <taxon>Metazoa</taxon>
        <taxon>Ecdysozoa</taxon>
        <taxon>Scalidophora</taxon>
        <taxon>Priapulida</taxon>
        <taxon>Priapulimorpha</taxon>
        <taxon>Priapulimorphida</taxon>
        <taxon>Priapulidae</taxon>
        <taxon>Priapulus</taxon>
    </lineage>
</organism>
<evidence type="ECO:0000256" key="13">
    <source>
        <dbReference type="ARBA" id="ARBA00023239"/>
    </source>
</evidence>
<evidence type="ECO:0000256" key="5">
    <source>
        <dbReference type="ARBA" id="ARBA00022692"/>
    </source>
</evidence>
<keyword evidence="11" id="KW-0115">cAMP biosynthesis</keyword>
<comment type="subcellular location">
    <subcellularLocation>
        <location evidence="3">Membrane</location>
        <topology evidence="3">Multi-pass membrane protein</topology>
    </subcellularLocation>
</comment>
<dbReference type="PROSITE" id="PS00452">
    <property type="entry name" value="GUANYLATE_CYCLASE_1"/>
    <property type="match status" value="1"/>
</dbReference>
<keyword evidence="13 14" id="KW-0456">Lyase</keyword>
<comment type="similarity">
    <text evidence="14">Belongs to the adenylyl cyclase class-4/guanylyl cyclase family.</text>
</comment>
<keyword evidence="10 15" id="KW-1133">Transmembrane helix</keyword>
<comment type="cofactor">
    <cofactor evidence="2">
        <name>Mg(2+)</name>
        <dbReference type="ChEBI" id="CHEBI:18420"/>
    </cofactor>
</comment>
<dbReference type="Proteomes" id="UP000695022">
    <property type="component" value="Unplaced"/>
</dbReference>
<evidence type="ECO:0000259" key="16">
    <source>
        <dbReference type="PROSITE" id="PS50125"/>
    </source>
</evidence>
<feature type="transmembrane region" description="Helical" evidence="15">
    <location>
        <begin position="86"/>
        <end position="105"/>
    </location>
</feature>
<dbReference type="PANTHER" id="PTHR45627">
    <property type="entry name" value="ADENYLATE CYCLASE TYPE 1"/>
    <property type="match status" value="1"/>
</dbReference>
<dbReference type="GeneID" id="106810023"/>
<keyword evidence="5 15" id="KW-0812">Transmembrane</keyword>
<keyword evidence="9" id="KW-0460">Magnesium</keyword>
<feature type="transmembrane region" description="Helical" evidence="15">
    <location>
        <begin position="227"/>
        <end position="247"/>
    </location>
</feature>
<gene>
    <name evidence="18" type="primary">LOC106810023</name>
</gene>
<dbReference type="Pfam" id="PF00211">
    <property type="entry name" value="Guanylate_cyc"/>
    <property type="match status" value="1"/>
</dbReference>